<dbReference type="GO" id="GO:0003735">
    <property type="term" value="F:structural constituent of ribosome"/>
    <property type="evidence" value="ECO:0007669"/>
    <property type="project" value="InterPro"/>
</dbReference>
<comment type="similarity">
    <text evidence="1 5 6">Belongs to the universal ribosomal protein uS8 family.</text>
</comment>
<keyword evidence="2 5" id="KW-0689">Ribosomal protein</keyword>
<evidence type="ECO:0000256" key="1">
    <source>
        <dbReference type="ARBA" id="ARBA00006471"/>
    </source>
</evidence>
<dbReference type="HAMAP" id="MF_01302_B">
    <property type="entry name" value="Ribosomal_uS8_B"/>
    <property type="match status" value="1"/>
</dbReference>
<dbReference type="GO" id="GO:0006412">
    <property type="term" value="P:translation"/>
    <property type="evidence" value="ECO:0007669"/>
    <property type="project" value="UniProtKB-UniRule"/>
</dbReference>
<evidence type="ECO:0000256" key="6">
    <source>
        <dbReference type="RuleBase" id="RU003660"/>
    </source>
</evidence>
<dbReference type="GO" id="GO:0019843">
    <property type="term" value="F:rRNA binding"/>
    <property type="evidence" value="ECO:0007669"/>
    <property type="project" value="UniProtKB-UniRule"/>
</dbReference>
<dbReference type="GO" id="GO:1990904">
    <property type="term" value="C:ribonucleoprotein complex"/>
    <property type="evidence" value="ECO:0007669"/>
    <property type="project" value="UniProtKB-KW"/>
</dbReference>
<dbReference type="InterPro" id="IPR035987">
    <property type="entry name" value="Ribosomal_uS8_sf"/>
</dbReference>
<evidence type="ECO:0000313" key="8">
    <source>
        <dbReference type="Proteomes" id="UP000178372"/>
    </source>
</evidence>
<reference evidence="7 8" key="1">
    <citation type="journal article" date="2016" name="Nat. Commun.">
        <title>Thousands of microbial genomes shed light on interconnected biogeochemical processes in an aquifer system.</title>
        <authorList>
            <person name="Anantharaman K."/>
            <person name="Brown C.T."/>
            <person name="Hug L.A."/>
            <person name="Sharon I."/>
            <person name="Castelle C.J."/>
            <person name="Probst A.J."/>
            <person name="Thomas B.C."/>
            <person name="Singh A."/>
            <person name="Wilkins M.J."/>
            <person name="Karaoz U."/>
            <person name="Brodie E.L."/>
            <person name="Williams K.H."/>
            <person name="Hubbard S.S."/>
            <person name="Banfield J.F."/>
        </authorList>
    </citation>
    <scope>NUCLEOTIDE SEQUENCE [LARGE SCALE GENOMIC DNA]</scope>
</reference>
<dbReference type="PANTHER" id="PTHR11758">
    <property type="entry name" value="40S RIBOSOMAL PROTEIN S15A"/>
    <property type="match status" value="1"/>
</dbReference>
<accession>A0A1F7GC38</accession>
<evidence type="ECO:0000313" key="7">
    <source>
        <dbReference type="EMBL" id="OGK16473.1"/>
    </source>
</evidence>
<evidence type="ECO:0000256" key="5">
    <source>
        <dbReference type="HAMAP-Rule" id="MF_01302"/>
    </source>
</evidence>
<protein>
    <recommendedName>
        <fullName evidence="4 5">Small ribosomal subunit protein uS8</fullName>
    </recommendedName>
</protein>
<dbReference type="AlphaFoldDB" id="A0A1F7GC38"/>
<evidence type="ECO:0000256" key="4">
    <source>
        <dbReference type="ARBA" id="ARBA00035258"/>
    </source>
</evidence>
<dbReference type="Proteomes" id="UP000178372">
    <property type="component" value="Unassembled WGS sequence"/>
</dbReference>
<dbReference type="EMBL" id="MFZF01000016">
    <property type="protein sequence ID" value="OGK16473.1"/>
    <property type="molecule type" value="Genomic_DNA"/>
</dbReference>
<dbReference type="PROSITE" id="PS00053">
    <property type="entry name" value="RIBOSOMAL_S8"/>
    <property type="match status" value="1"/>
</dbReference>
<sequence>MSLLTNDLIIRIKNGYMAKRDNIEARWSKINEGVVELLKISGFIKSYEVIDENGKKRLNIGLLYIDNDPAVREVKLLSKPGRRIYRKHKEIKSVLGGLGVAILSTPKGLMTDTQAKDAQVGGEALFEIW</sequence>
<dbReference type="InterPro" id="IPR000630">
    <property type="entry name" value="Ribosomal_uS8"/>
</dbReference>
<dbReference type="Pfam" id="PF00410">
    <property type="entry name" value="Ribosomal_S8"/>
    <property type="match status" value="1"/>
</dbReference>
<organism evidence="7 8">
    <name type="scientific">Candidatus Roizmanbacteria bacterium RIFCSPHIGHO2_01_FULL_39_12b</name>
    <dbReference type="NCBI Taxonomy" id="1802030"/>
    <lineage>
        <taxon>Bacteria</taxon>
        <taxon>Candidatus Roizmaniibacteriota</taxon>
    </lineage>
</organism>
<name>A0A1F7GC38_9BACT</name>
<keyword evidence="3 5" id="KW-0687">Ribonucleoprotein</keyword>
<dbReference type="Gene3D" id="3.30.1490.10">
    <property type="match status" value="1"/>
</dbReference>
<keyword evidence="5" id="KW-0699">rRNA-binding</keyword>
<comment type="caution">
    <text evidence="7">The sequence shown here is derived from an EMBL/GenBank/DDBJ whole genome shotgun (WGS) entry which is preliminary data.</text>
</comment>
<comment type="function">
    <text evidence="5">One of the primary rRNA binding proteins, it binds directly to 16S rRNA central domain where it helps coordinate assembly of the platform of the 30S subunit.</text>
</comment>
<comment type="subunit">
    <text evidence="5">Part of the 30S ribosomal subunit. Contacts proteins S5 and S12.</text>
</comment>
<gene>
    <name evidence="5" type="primary">rpsH</name>
    <name evidence="7" type="ORF">A2690_03945</name>
</gene>
<evidence type="ECO:0000256" key="2">
    <source>
        <dbReference type="ARBA" id="ARBA00022980"/>
    </source>
</evidence>
<dbReference type="NCBIfam" id="NF001109">
    <property type="entry name" value="PRK00136.1"/>
    <property type="match status" value="1"/>
</dbReference>
<dbReference type="GO" id="GO:0005737">
    <property type="term" value="C:cytoplasm"/>
    <property type="evidence" value="ECO:0007669"/>
    <property type="project" value="UniProtKB-ARBA"/>
</dbReference>
<evidence type="ECO:0000256" key="3">
    <source>
        <dbReference type="ARBA" id="ARBA00023274"/>
    </source>
</evidence>
<dbReference type="Gene3D" id="3.30.1370.30">
    <property type="match status" value="1"/>
</dbReference>
<proteinExistence type="inferred from homology"/>
<keyword evidence="5" id="KW-0694">RNA-binding</keyword>
<dbReference type="InterPro" id="IPR047863">
    <property type="entry name" value="Ribosomal_uS8_CS"/>
</dbReference>
<dbReference type="SUPFAM" id="SSF56047">
    <property type="entry name" value="Ribosomal protein S8"/>
    <property type="match status" value="1"/>
</dbReference>
<dbReference type="GO" id="GO:0005840">
    <property type="term" value="C:ribosome"/>
    <property type="evidence" value="ECO:0007669"/>
    <property type="project" value="UniProtKB-KW"/>
</dbReference>
<dbReference type="FunFam" id="3.30.1490.10:FF:000001">
    <property type="entry name" value="30S ribosomal protein S8"/>
    <property type="match status" value="1"/>
</dbReference>